<dbReference type="AlphaFoldDB" id="A0A426VI25"/>
<dbReference type="Proteomes" id="UP000269265">
    <property type="component" value="Unassembled WGS sequence"/>
</dbReference>
<evidence type="ECO:0000313" key="2">
    <source>
        <dbReference type="EMBL" id="RRS06290.1"/>
    </source>
</evidence>
<gene>
    <name evidence="2" type="ORF">EIP75_01520</name>
</gene>
<dbReference type="RefSeq" id="WP_125241433.1">
    <property type="nucleotide sequence ID" value="NZ_RSED01000001.1"/>
</dbReference>
<keyword evidence="3" id="KW-1185">Reference proteome</keyword>
<evidence type="ECO:0000256" key="1">
    <source>
        <dbReference type="SAM" id="MobiDB-lite"/>
    </source>
</evidence>
<dbReference type="EMBL" id="RSED01000001">
    <property type="protein sequence ID" value="RRS06290.1"/>
    <property type="molecule type" value="Genomic_DNA"/>
</dbReference>
<evidence type="ECO:0000313" key="3">
    <source>
        <dbReference type="Proteomes" id="UP000269265"/>
    </source>
</evidence>
<feature type="compositionally biased region" description="Basic and acidic residues" evidence="1">
    <location>
        <begin position="36"/>
        <end position="68"/>
    </location>
</feature>
<reference evidence="2 3" key="1">
    <citation type="submission" date="2018-12" db="EMBL/GenBank/DDBJ databases">
        <title>The whole draft genome of Aquabacterium sp. SJQ9.</title>
        <authorList>
            <person name="Sun L."/>
            <person name="Gao X."/>
            <person name="Chen W."/>
            <person name="Huang K."/>
        </authorList>
    </citation>
    <scope>NUCLEOTIDE SEQUENCE [LARGE SCALE GENOMIC DNA]</scope>
    <source>
        <strain evidence="2 3">SJQ9</strain>
    </source>
</reference>
<accession>A0A426VI25</accession>
<feature type="region of interest" description="Disordered" evidence="1">
    <location>
        <begin position="1"/>
        <end position="68"/>
    </location>
</feature>
<proteinExistence type="predicted"/>
<feature type="compositionally biased region" description="Basic and acidic residues" evidence="1">
    <location>
        <begin position="15"/>
        <end position="27"/>
    </location>
</feature>
<sequence>MKKNKAPHSASEAPLPHERDQDHHDVAPDPDGVIEQARRDIESGQMDTDLHGMRGLDQIKKPGRPERP</sequence>
<dbReference type="OrthoDB" id="8926376at2"/>
<name>A0A426VI25_9BURK</name>
<comment type="caution">
    <text evidence="2">The sequence shown here is derived from an EMBL/GenBank/DDBJ whole genome shotgun (WGS) entry which is preliminary data.</text>
</comment>
<organism evidence="2 3">
    <name type="scientific">Aquabacterium soli</name>
    <dbReference type="NCBI Taxonomy" id="2493092"/>
    <lineage>
        <taxon>Bacteria</taxon>
        <taxon>Pseudomonadati</taxon>
        <taxon>Pseudomonadota</taxon>
        <taxon>Betaproteobacteria</taxon>
        <taxon>Burkholderiales</taxon>
        <taxon>Aquabacterium</taxon>
    </lineage>
</organism>
<protein>
    <submittedName>
        <fullName evidence="2">Uncharacterized protein</fullName>
    </submittedName>
</protein>